<dbReference type="EMBL" id="CP070496">
    <property type="protein sequence ID" value="QSB04266.1"/>
    <property type="molecule type" value="Genomic_DNA"/>
</dbReference>
<keyword evidence="2" id="KW-1133">Transmembrane helix</keyword>
<feature type="region of interest" description="Disordered" evidence="1">
    <location>
        <begin position="70"/>
        <end position="95"/>
    </location>
</feature>
<proteinExistence type="predicted"/>
<accession>A0A895XP33</accession>
<gene>
    <name evidence="3" type="ORF">JQS30_10680</name>
</gene>
<keyword evidence="2" id="KW-0812">Transmembrane</keyword>
<keyword evidence="4" id="KW-1185">Reference proteome</keyword>
<evidence type="ECO:0000313" key="3">
    <source>
        <dbReference type="EMBL" id="QSB04266.1"/>
    </source>
</evidence>
<evidence type="ECO:0000256" key="1">
    <source>
        <dbReference type="SAM" id="MobiDB-lite"/>
    </source>
</evidence>
<organism evidence="3 4">
    <name type="scientific">Natronoglycomyces albus</name>
    <dbReference type="NCBI Taxonomy" id="2811108"/>
    <lineage>
        <taxon>Bacteria</taxon>
        <taxon>Bacillati</taxon>
        <taxon>Actinomycetota</taxon>
        <taxon>Actinomycetes</taxon>
        <taxon>Glycomycetales</taxon>
        <taxon>Glycomycetaceae</taxon>
        <taxon>Natronoglycomyces</taxon>
    </lineage>
</organism>
<dbReference type="Proteomes" id="UP000662939">
    <property type="component" value="Chromosome"/>
</dbReference>
<sequence>MRRFLTPAWIARHVIAVVLIVVFLWLGLWQLERAQAGNAISWAYSLEWPIFAVFVLAVWIREVVQELRGADPDKPQRRRPQQRAQEAPMTSPFESDIVATRRNVNYVGDSVSAPRETGTAVSEEENTSEQTVPADHPTDETPLAERNLWKAHSNVSALSPGSWEPC</sequence>
<evidence type="ECO:0000313" key="4">
    <source>
        <dbReference type="Proteomes" id="UP000662939"/>
    </source>
</evidence>
<dbReference type="RefSeq" id="WP_213170264.1">
    <property type="nucleotide sequence ID" value="NZ_CP070496.1"/>
</dbReference>
<keyword evidence="2" id="KW-0472">Membrane</keyword>
<feature type="transmembrane region" description="Helical" evidence="2">
    <location>
        <begin position="9"/>
        <end position="28"/>
    </location>
</feature>
<name>A0A895XP33_9ACTN</name>
<dbReference type="AlphaFoldDB" id="A0A895XP33"/>
<dbReference type="KEGG" id="nav:JQS30_10680"/>
<feature type="region of interest" description="Disordered" evidence="1">
    <location>
        <begin position="109"/>
        <end position="144"/>
    </location>
</feature>
<protein>
    <submittedName>
        <fullName evidence="3">Uncharacterized protein</fullName>
    </submittedName>
</protein>
<feature type="transmembrane region" description="Helical" evidence="2">
    <location>
        <begin position="40"/>
        <end position="60"/>
    </location>
</feature>
<evidence type="ECO:0000256" key="2">
    <source>
        <dbReference type="SAM" id="Phobius"/>
    </source>
</evidence>
<reference evidence="3" key="1">
    <citation type="submission" date="2021-02" db="EMBL/GenBank/DDBJ databases">
        <title>Natronoglycomyces albus gen. nov., sp. nov, a haloalkaliphilic actinobacterium from a soda solonchak soil.</title>
        <authorList>
            <person name="Sorokin D.Y."/>
            <person name="Khijniak T.V."/>
            <person name="Zakharycheva A.P."/>
            <person name="Boueva O.V."/>
            <person name="Ariskina E.V."/>
            <person name="Hahnke R.L."/>
            <person name="Bunk B."/>
            <person name="Sproer C."/>
            <person name="Schumann P."/>
            <person name="Evtushenko L.I."/>
            <person name="Kublanov I.V."/>
        </authorList>
    </citation>
    <scope>NUCLEOTIDE SEQUENCE</scope>
    <source>
        <strain evidence="3">DSM 106290</strain>
    </source>
</reference>